<evidence type="ECO:0000313" key="3">
    <source>
        <dbReference type="Proteomes" id="UP000663419"/>
    </source>
</evidence>
<dbReference type="EMBL" id="CP069104">
    <property type="protein sequence ID" value="QSS53242.1"/>
    <property type="molecule type" value="Genomic_DNA"/>
</dbReference>
<name>A0A8A1LML0_AJEC8</name>
<sequence>MVSSSERSSHAVYGRTGHVQYMAHLVNLTGLMRCPSREPFNLTAHPQPTKWPTAYRRNRGVPDDGMEEQLRARDPRLRTFHRMSYFLDEVPAVVFSSNGIIFLVAPPFPILSLYLSDEEARGARDAGLPAIPASSKQFSTSN</sequence>
<evidence type="ECO:0000256" key="1">
    <source>
        <dbReference type="SAM" id="MobiDB-lite"/>
    </source>
</evidence>
<evidence type="ECO:0000313" key="2">
    <source>
        <dbReference type="EMBL" id="QSS53242.1"/>
    </source>
</evidence>
<protein>
    <submittedName>
        <fullName evidence="2">Uncharacterized protein</fullName>
    </submittedName>
</protein>
<proteinExistence type="predicted"/>
<dbReference type="VEuPathDB" id="FungiDB:I7I53_00437"/>
<accession>A0A8A1LML0</accession>
<gene>
    <name evidence="2" type="ORF">I7I53_00437</name>
</gene>
<feature type="region of interest" description="Disordered" evidence="1">
    <location>
        <begin position="43"/>
        <end position="65"/>
    </location>
</feature>
<dbReference type="Proteomes" id="UP000663419">
    <property type="component" value="Chromosome 3"/>
</dbReference>
<dbReference type="AlphaFoldDB" id="A0A8A1LML0"/>
<reference evidence="2" key="1">
    <citation type="submission" date="2021-01" db="EMBL/GenBank/DDBJ databases">
        <title>Chromosome-level genome assembly of a human fungal pathogen reveals clustering of transcriptionally co-regulated genes.</title>
        <authorList>
            <person name="Voorhies M."/>
            <person name="Cohen S."/>
            <person name="Shea T.P."/>
            <person name="Petrus S."/>
            <person name="Munoz J.F."/>
            <person name="Poplawski S."/>
            <person name="Goldman W.E."/>
            <person name="Michael T."/>
            <person name="Cuomo C.A."/>
            <person name="Sil A."/>
            <person name="Beyhan S."/>
        </authorList>
    </citation>
    <scope>NUCLEOTIDE SEQUENCE</scope>
    <source>
        <strain evidence="2">H88</strain>
    </source>
</reference>
<organism evidence="2 3">
    <name type="scientific">Ajellomyces capsulatus (strain H88)</name>
    <name type="common">Darling's disease fungus</name>
    <name type="synonym">Histoplasma capsulatum</name>
    <dbReference type="NCBI Taxonomy" id="544711"/>
    <lineage>
        <taxon>Eukaryota</taxon>
        <taxon>Fungi</taxon>
        <taxon>Dikarya</taxon>
        <taxon>Ascomycota</taxon>
        <taxon>Pezizomycotina</taxon>
        <taxon>Eurotiomycetes</taxon>
        <taxon>Eurotiomycetidae</taxon>
        <taxon>Onygenales</taxon>
        <taxon>Ajellomycetaceae</taxon>
        <taxon>Histoplasma</taxon>
    </lineage>
</organism>